<proteinExistence type="predicted"/>
<dbReference type="Pfam" id="PF01590">
    <property type="entry name" value="GAF"/>
    <property type="match status" value="1"/>
</dbReference>
<keyword evidence="3" id="KW-0597">Phosphoprotein</keyword>
<evidence type="ECO:0000259" key="4">
    <source>
        <dbReference type="PROSITE" id="PS50109"/>
    </source>
</evidence>
<accession>A0AAT9FGS7</accession>
<comment type="catalytic activity">
    <reaction evidence="1">
        <text>ATP + protein L-histidine = ADP + protein N-phospho-L-histidine.</text>
        <dbReference type="EC" id="2.7.13.3"/>
    </reaction>
</comment>
<dbReference type="EMBL" id="AP026866">
    <property type="protein sequence ID" value="BDS05190.1"/>
    <property type="molecule type" value="Genomic_DNA"/>
</dbReference>
<dbReference type="CDD" id="cd00075">
    <property type="entry name" value="HATPase"/>
    <property type="match status" value="1"/>
</dbReference>
<dbReference type="PROSITE" id="PS50109">
    <property type="entry name" value="HIS_KIN"/>
    <property type="match status" value="1"/>
</dbReference>
<dbReference type="Gene3D" id="3.30.450.40">
    <property type="match status" value="1"/>
</dbReference>
<protein>
    <recommendedName>
        <fullName evidence="2">histidine kinase</fullName>
        <ecNumber evidence="2">2.7.13.3</ecNumber>
    </recommendedName>
</protein>
<dbReference type="SMART" id="SM00387">
    <property type="entry name" value="HATPase_c"/>
    <property type="match status" value="1"/>
</dbReference>
<dbReference type="InterPro" id="IPR005467">
    <property type="entry name" value="His_kinase_dom"/>
</dbReference>
<gene>
    <name evidence="5" type="ORF">NT6N_02300</name>
</gene>
<dbReference type="InterPro" id="IPR003594">
    <property type="entry name" value="HATPase_dom"/>
</dbReference>
<dbReference type="InterPro" id="IPR036890">
    <property type="entry name" value="HATPase_C_sf"/>
</dbReference>
<dbReference type="SUPFAM" id="SSF55781">
    <property type="entry name" value="GAF domain-like"/>
    <property type="match status" value="1"/>
</dbReference>
<keyword evidence="5" id="KW-0418">Kinase</keyword>
<dbReference type="InterPro" id="IPR036097">
    <property type="entry name" value="HisK_dim/P_sf"/>
</dbReference>
<dbReference type="InterPro" id="IPR029016">
    <property type="entry name" value="GAF-like_dom_sf"/>
</dbReference>
<dbReference type="SUPFAM" id="SSF55874">
    <property type="entry name" value="ATPase domain of HSP90 chaperone/DNA topoisomerase II/histidine kinase"/>
    <property type="match status" value="1"/>
</dbReference>
<dbReference type="Gene3D" id="1.10.287.130">
    <property type="match status" value="1"/>
</dbReference>
<feature type="domain" description="Histidine kinase" evidence="4">
    <location>
        <begin position="187"/>
        <end position="401"/>
    </location>
</feature>
<dbReference type="Pfam" id="PF00512">
    <property type="entry name" value="HisKA"/>
    <property type="match status" value="1"/>
</dbReference>
<dbReference type="PANTHER" id="PTHR43102">
    <property type="entry name" value="SLR1143 PROTEIN"/>
    <property type="match status" value="1"/>
</dbReference>
<evidence type="ECO:0000256" key="1">
    <source>
        <dbReference type="ARBA" id="ARBA00000085"/>
    </source>
</evidence>
<evidence type="ECO:0000313" key="5">
    <source>
        <dbReference type="EMBL" id="BDS05190.1"/>
    </source>
</evidence>
<dbReference type="InterPro" id="IPR003661">
    <property type="entry name" value="HisK_dim/P_dom"/>
</dbReference>
<dbReference type="InterPro" id="IPR004358">
    <property type="entry name" value="Sig_transdc_His_kin-like_C"/>
</dbReference>
<dbReference type="PRINTS" id="PR00344">
    <property type="entry name" value="BCTRLSENSOR"/>
</dbReference>
<evidence type="ECO:0000256" key="2">
    <source>
        <dbReference type="ARBA" id="ARBA00012438"/>
    </source>
</evidence>
<sequence>MHNTEPFSCTPALHHKETERLAALRRYGILDTPKEADYDEIANLASSLCKTPIAVLNFIDESRQFFKAEVGLGVSETPLETSFCGHALLESEVLIVSDTTKDDRFSNNPLVTGEPYLRFYGGVLLITPDGLPIGTICVLDYEPRELDQKQVEGLKFLAKHAMTLLNLRQKVSELDEALAFRKRVLDTVSHDLRNPLSSIILYSSTLVENPAQTADRIHPVAESIRSAAEQMQSLVGDLLDHDALSRNALTVEVDNHDCKELVQMFVHTFSPLAQEKGVNLKCQMPDEAFDIVCDPDRFQQILSNLCGNALKFSEPDSEILLSLEKSAERVTISVEDSGPGVPPEMVDQVFEPFSKGSDNNTGVGLGLAIVRELVASQNGTIHYDKDFTDGARFILTLPLAAKA</sequence>
<reference evidence="5" key="1">
    <citation type="submission" date="2024-07" db="EMBL/GenBank/DDBJ databases">
        <title>Complete genome sequence of Verrucomicrobiaceae bacterium NT6N.</title>
        <authorList>
            <person name="Huang C."/>
            <person name="Takami H."/>
            <person name="Hamasaki K."/>
        </authorList>
    </citation>
    <scope>NUCLEOTIDE SEQUENCE</scope>
    <source>
        <strain evidence="5">NT6N</strain>
    </source>
</reference>
<keyword evidence="5" id="KW-0808">Transferase</keyword>
<dbReference type="KEGG" id="osu:NT6N_02300"/>
<dbReference type="Pfam" id="PF02518">
    <property type="entry name" value="HATPase_c"/>
    <property type="match status" value="1"/>
</dbReference>
<dbReference type="GO" id="GO:0000155">
    <property type="term" value="F:phosphorelay sensor kinase activity"/>
    <property type="evidence" value="ECO:0007669"/>
    <property type="project" value="InterPro"/>
</dbReference>
<name>A0AAT9FGS7_9BACT</name>
<dbReference type="PANTHER" id="PTHR43102:SF2">
    <property type="entry name" value="GAF DOMAIN-CONTAINING PROTEIN"/>
    <property type="match status" value="1"/>
</dbReference>
<dbReference type="InterPro" id="IPR003018">
    <property type="entry name" value="GAF"/>
</dbReference>
<dbReference type="AlphaFoldDB" id="A0AAT9FGS7"/>
<dbReference type="SUPFAM" id="SSF47384">
    <property type="entry name" value="Homodimeric domain of signal transducing histidine kinase"/>
    <property type="match status" value="1"/>
</dbReference>
<evidence type="ECO:0000256" key="3">
    <source>
        <dbReference type="ARBA" id="ARBA00022553"/>
    </source>
</evidence>
<dbReference type="CDD" id="cd00082">
    <property type="entry name" value="HisKA"/>
    <property type="match status" value="1"/>
</dbReference>
<dbReference type="SMART" id="SM00388">
    <property type="entry name" value="HisKA"/>
    <property type="match status" value="1"/>
</dbReference>
<organism evidence="5">
    <name type="scientific">Oceaniferula spumae</name>
    <dbReference type="NCBI Taxonomy" id="2979115"/>
    <lineage>
        <taxon>Bacteria</taxon>
        <taxon>Pseudomonadati</taxon>
        <taxon>Verrucomicrobiota</taxon>
        <taxon>Verrucomicrobiia</taxon>
        <taxon>Verrucomicrobiales</taxon>
        <taxon>Verrucomicrobiaceae</taxon>
        <taxon>Oceaniferula</taxon>
    </lineage>
</organism>
<dbReference type="EC" id="2.7.13.3" evidence="2"/>
<dbReference type="Gene3D" id="3.30.565.10">
    <property type="entry name" value="Histidine kinase-like ATPase, C-terminal domain"/>
    <property type="match status" value="1"/>
</dbReference>